<evidence type="ECO:0000313" key="2">
    <source>
        <dbReference type="Proteomes" id="UP000837675"/>
    </source>
</evidence>
<dbReference type="Pfam" id="PF06834">
    <property type="entry name" value="TraU"/>
    <property type="match status" value="1"/>
</dbReference>
<gene>
    <name evidence="1" type="ORF">MHYMCMPASI_01150</name>
</gene>
<comment type="caution">
    <text evidence="1">The sequence shown here is derived from an EMBL/GenBank/DDBJ whole genome shotgun (WGS) entry which is preliminary data.</text>
</comment>
<protein>
    <submittedName>
        <fullName evidence="1">TraU protein</fullName>
    </submittedName>
</protein>
<keyword evidence="2" id="KW-1185">Reference proteome</keyword>
<reference evidence="1" key="1">
    <citation type="submission" date="2021-06" db="EMBL/GenBank/DDBJ databases">
        <authorList>
            <person name="Nardi T."/>
            <person name="Nardi T."/>
        </authorList>
    </citation>
    <scope>NUCLEOTIDE SEQUENCE</scope>
</reference>
<dbReference type="Proteomes" id="UP000837675">
    <property type="component" value="Unassembled WGS sequence"/>
</dbReference>
<accession>A0A8S4C575</accession>
<organism evidence="1 2">
    <name type="scientific">Hyalomma marginatum</name>
    <dbReference type="NCBI Taxonomy" id="34627"/>
    <lineage>
        <taxon>Eukaryota</taxon>
        <taxon>Metazoa</taxon>
        <taxon>Ecdysozoa</taxon>
        <taxon>Arthropoda</taxon>
        <taxon>Chelicerata</taxon>
        <taxon>Arachnida</taxon>
        <taxon>Acari</taxon>
        <taxon>Parasitiformes</taxon>
        <taxon>Ixodida</taxon>
        <taxon>Ixodoidea</taxon>
        <taxon>Ixodidae</taxon>
        <taxon>Hyalomminae</taxon>
        <taxon>Hyalomma</taxon>
    </lineage>
</organism>
<name>A0A8S4C575_9ACAR</name>
<proteinExistence type="predicted"/>
<dbReference type="EMBL" id="CAJVAF010000349">
    <property type="protein sequence ID" value="CAG7600068.1"/>
    <property type="molecule type" value="Genomic_DNA"/>
</dbReference>
<dbReference type="InterPro" id="IPR009649">
    <property type="entry name" value="TraU"/>
</dbReference>
<dbReference type="AlphaFoldDB" id="A0A8S4C575"/>
<sequence length="93" mass="10087">MMPNLLYYCTESLLFGNIVAGSACVAYCMNCSSDNLSNDVMFWCTGCQGSLYPFTGTTSSHNGGVGTSALIVAKFMEKLHHELLLWGYIGDRG</sequence>
<evidence type="ECO:0000313" key="1">
    <source>
        <dbReference type="EMBL" id="CAG7600068.1"/>
    </source>
</evidence>